<proteinExistence type="predicted"/>
<accession>A0A194QBY8</accession>
<feature type="region of interest" description="Disordered" evidence="1">
    <location>
        <begin position="49"/>
        <end position="73"/>
    </location>
</feature>
<evidence type="ECO:0000256" key="1">
    <source>
        <dbReference type="SAM" id="MobiDB-lite"/>
    </source>
</evidence>
<evidence type="ECO:0000313" key="2">
    <source>
        <dbReference type="EMBL" id="KPJ02934.1"/>
    </source>
</evidence>
<protein>
    <submittedName>
        <fullName evidence="2">Uncharacterized protein</fullName>
    </submittedName>
</protein>
<dbReference type="Proteomes" id="UP000053268">
    <property type="component" value="Unassembled WGS sequence"/>
</dbReference>
<dbReference type="EMBL" id="KQ459220">
    <property type="protein sequence ID" value="KPJ02934.1"/>
    <property type="molecule type" value="Genomic_DNA"/>
</dbReference>
<reference evidence="2 3" key="1">
    <citation type="journal article" date="2015" name="Nat. Commun.">
        <title>Outbred genome sequencing and CRISPR/Cas9 gene editing in butterflies.</title>
        <authorList>
            <person name="Li X."/>
            <person name="Fan D."/>
            <person name="Zhang W."/>
            <person name="Liu G."/>
            <person name="Zhang L."/>
            <person name="Zhao L."/>
            <person name="Fang X."/>
            <person name="Chen L."/>
            <person name="Dong Y."/>
            <person name="Chen Y."/>
            <person name="Ding Y."/>
            <person name="Zhao R."/>
            <person name="Feng M."/>
            <person name="Zhu Y."/>
            <person name="Feng Y."/>
            <person name="Jiang X."/>
            <person name="Zhu D."/>
            <person name="Xiang H."/>
            <person name="Feng X."/>
            <person name="Li S."/>
            <person name="Wang J."/>
            <person name="Zhang G."/>
            <person name="Kronforst M.R."/>
            <person name="Wang W."/>
        </authorList>
    </citation>
    <scope>NUCLEOTIDE SEQUENCE [LARGE SCALE GENOMIC DNA]</scope>
    <source>
        <strain evidence="2">Ya'a_city_454_Px</strain>
        <tissue evidence="2">Whole body</tissue>
    </source>
</reference>
<name>A0A194QBY8_PAPXU</name>
<dbReference type="AlphaFoldDB" id="A0A194QBY8"/>
<keyword evidence="3" id="KW-1185">Reference proteome</keyword>
<sequence>MSFRLCLPLPNLKQNPLRPVCVYALQYASNAGARTALRVLNYTCGRRPYSPLESVHPQPQLGGGLDPVSRRTS</sequence>
<evidence type="ECO:0000313" key="3">
    <source>
        <dbReference type="Proteomes" id="UP000053268"/>
    </source>
</evidence>
<organism evidence="2 3">
    <name type="scientific">Papilio xuthus</name>
    <name type="common">Asian swallowtail butterfly</name>
    <dbReference type="NCBI Taxonomy" id="66420"/>
    <lineage>
        <taxon>Eukaryota</taxon>
        <taxon>Metazoa</taxon>
        <taxon>Ecdysozoa</taxon>
        <taxon>Arthropoda</taxon>
        <taxon>Hexapoda</taxon>
        <taxon>Insecta</taxon>
        <taxon>Pterygota</taxon>
        <taxon>Neoptera</taxon>
        <taxon>Endopterygota</taxon>
        <taxon>Lepidoptera</taxon>
        <taxon>Glossata</taxon>
        <taxon>Ditrysia</taxon>
        <taxon>Papilionoidea</taxon>
        <taxon>Papilionidae</taxon>
        <taxon>Papilioninae</taxon>
        <taxon>Papilio</taxon>
    </lineage>
</organism>
<gene>
    <name evidence="2" type="ORF">RR46_02861</name>
</gene>